<evidence type="ECO:0000313" key="3">
    <source>
        <dbReference type="EMBL" id="BBM50795.1"/>
    </source>
</evidence>
<dbReference type="Pfam" id="PF10543">
    <property type="entry name" value="ORF6N"/>
    <property type="match status" value="1"/>
</dbReference>
<evidence type="ECO:0000259" key="2">
    <source>
        <dbReference type="Pfam" id="PF10543"/>
    </source>
</evidence>
<organism evidence="3 4">
    <name type="scientific">Leptotrichia wadei</name>
    <dbReference type="NCBI Taxonomy" id="157687"/>
    <lineage>
        <taxon>Bacteria</taxon>
        <taxon>Fusobacteriati</taxon>
        <taxon>Fusobacteriota</taxon>
        <taxon>Fusobacteriia</taxon>
        <taxon>Fusobacteriales</taxon>
        <taxon>Leptotrichiaceae</taxon>
        <taxon>Leptotrichia</taxon>
    </lineage>
</organism>
<accession>A0A510KLE3</accession>
<evidence type="ECO:0000256" key="1">
    <source>
        <dbReference type="SAM" id="Coils"/>
    </source>
</evidence>
<dbReference type="AlphaFoldDB" id="A0A510KLE3"/>
<protein>
    <recommendedName>
        <fullName evidence="2">KilA-N DNA-binding domain-containing protein</fullName>
    </recommendedName>
</protein>
<dbReference type="RefSeq" id="WP_232052753.1">
    <property type="nucleotide sequence ID" value="NZ_AP019835.1"/>
</dbReference>
<dbReference type="InterPro" id="IPR018873">
    <property type="entry name" value="KilA-N_DNA-bd_domain"/>
</dbReference>
<feature type="domain" description="KilA-N DNA-binding" evidence="2">
    <location>
        <begin position="23"/>
        <end position="104"/>
    </location>
</feature>
<name>A0A510KLE3_9FUSO</name>
<proteinExistence type="predicted"/>
<dbReference type="EMBL" id="AP019835">
    <property type="protein sequence ID" value="BBM50795.1"/>
    <property type="molecule type" value="Genomic_DNA"/>
</dbReference>
<reference evidence="3 4" key="1">
    <citation type="submission" date="2019-07" db="EMBL/GenBank/DDBJ databases">
        <title>Complete Genome Sequence of Leptotrichia wadei Strain JMUB3934.</title>
        <authorList>
            <person name="Watanabe S."/>
            <person name="Cui L."/>
        </authorList>
    </citation>
    <scope>NUCLEOTIDE SEQUENCE [LARGE SCALE GENOMIC DNA]</scope>
    <source>
        <strain evidence="3 4">JMUB3934</strain>
    </source>
</reference>
<gene>
    <name evidence="3" type="ORF">JMUB3934_2107</name>
</gene>
<keyword evidence="1" id="KW-0175">Coiled coil</keyword>
<feature type="coiled-coil region" evidence="1">
    <location>
        <begin position="141"/>
        <end position="170"/>
    </location>
</feature>
<evidence type="ECO:0000313" key="4">
    <source>
        <dbReference type="Proteomes" id="UP000321501"/>
    </source>
</evidence>
<dbReference type="Proteomes" id="UP000321501">
    <property type="component" value="Chromosome"/>
</dbReference>
<sequence length="277" mass="32275">MKELAILAGNNKILINGIEIETKEYKGQRVITSYDVAKLHEREVNDVTKNFNNNRDKFILNEDYFLINKNDISERKISVQEFIPNNVKEIPIFTESGYLMLVKSFTDDLSWKIQRMLVKSYFIVTTGQIQPKQLTKIEALQMALETELENERLRIENEAQNEIIKGLNGDLQPYQIEDIINRIIRVGGGNYGNRYNEIYRVFKEQYHIDLKARMNNYNKTVRPKNRFKSVLSYAIANDYGKDLLKVVTRLYPESVRVIMDGINQNTGLGNNEVLLLN</sequence>